<proteinExistence type="predicted"/>
<organism evidence="2 3">
    <name type="scientific">Solanum commersonii</name>
    <name type="common">Commerson's wild potato</name>
    <name type="synonym">Commerson's nightshade</name>
    <dbReference type="NCBI Taxonomy" id="4109"/>
    <lineage>
        <taxon>Eukaryota</taxon>
        <taxon>Viridiplantae</taxon>
        <taxon>Streptophyta</taxon>
        <taxon>Embryophyta</taxon>
        <taxon>Tracheophyta</taxon>
        <taxon>Spermatophyta</taxon>
        <taxon>Magnoliopsida</taxon>
        <taxon>eudicotyledons</taxon>
        <taxon>Gunneridae</taxon>
        <taxon>Pentapetalae</taxon>
        <taxon>asterids</taxon>
        <taxon>lamiids</taxon>
        <taxon>Solanales</taxon>
        <taxon>Solanaceae</taxon>
        <taxon>Solanoideae</taxon>
        <taxon>Solaneae</taxon>
        <taxon>Solanum</taxon>
    </lineage>
</organism>
<sequence>MLNLELGSVTFGEKPKFAEAYMVRTNLEMPPHKRARGIVINEGGTNRPKKGRTEPQTGGKGKGKRPVSDVPEHNSDRERVYVDFWATLSKLENDHPLQSQGRRSMLDLVLLSTWIEEQSIDTTNGRKGTSVGSPKFTELVDAEAQSGKAMELTKGRITELTGDPNLLR</sequence>
<evidence type="ECO:0000313" key="3">
    <source>
        <dbReference type="Proteomes" id="UP000824120"/>
    </source>
</evidence>
<feature type="region of interest" description="Disordered" evidence="1">
    <location>
        <begin position="35"/>
        <end position="74"/>
    </location>
</feature>
<evidence type="ECO:0000313" key="2">
    <source>
        <dbReference type="EMBL" id="KAG5614834.1"/>
    </source>
</evidence>
<dbReference type="EMBL" id="JACXVP010000003">
    <property type="protein sequence ID" value="KAG5614834.1"/>
    <property type="molecule type" value="Genomic_DNA"/>
</dbReference>
<reference evidence="2 3" key="1">
    <citation type="submission" date="2020-09" db="EMBL/GenBank/DDBJ databases">
        <title>De no assembly of potato wild relative species, Solanum commersonii.</title>
        <authorList>
            <person name="Cho K."/>
        </authorList>
    </citation>
    <scope>NUCLEOTIDE SEQUENCE [LARGE SCALE GENOMIC DNA]</scope>
    <source>
        <strain evidence="2">LZ3.2</strain>
        <tissue evidence="2">Leaf</tissue>
    </source>
</reference>
<protein>
    <submittedName>
        <fullName evidence="2">Uncharacterized protein</fullName>
    </submittedName>
</protein>
<accession>A0A9J5ZS14</accession>
<dbReference type="AlphaFoldDB" id="A0A9J5ZS14"/>
<evidence type="ECO:0000256" key="1">
    <source>
        <dbReference type="SAM" id="MobiDB-lite"/>
    </source>
</evidence>
<dbReference type="Proteomes" id="UP000824120">
    <property type="component" value="Chromosome 3"/>
</dbReference>
<gene>
    <name evidence="2" type="ORF">H5410_014658</name>
</gene>
<keyword evidence="3" id="KW-1185">Reference proteome</keyword>
<name>A0A9J5ZS14_SOLCO</name>
<comment type="caution">
    <text evidence="2">The sequence shown here is derived from an EMBL/GenBank/DDBJ whole genome shotgun (WGS) entry which is preliminary data.</text>
</comment>